<keyword evidence="1" id="KW-0813">Transport</keyword>
<dbReference type="EMBL" id="JEMB01002747">
    <property type="protein sequence ID" value="KYF78722.1"/>
    <property type="molecule type" value="Genomic_DNA"/>
</dbReference>
<name>A0A150RET6_SORCE</name>
<dbReference type="Pfam" id="PF00005">
    <property type="entry name" value="ABC_tran"/>
    <property type="match status" value="1"/>
</dbReference>
<sequence>MKLSLRGVGKSYSGRRGETNALSPLDMDVREGEFISLVGPSGCGKSTLLHIVAGLEPPSAGTVDLDGERVRGPGAELGLMFQQQTLFPWLSVRENVRFPLTLARNPHRRSRGGAGDAGRQAAQVEGLLRLVGLWDFRDSYPAELSGGMQQRAALARALVGQPEVLLMDEPFGALDAQTREEMQELLLHLIQRHRITTLFVTHDVDEALLLSDRVVVFSERPGRVLASLDVTFTRAARSSELKLDEAFLHQKREILALLRGRPRTATQRDRLLLGLTNTRTEGGS</sequence>
<dbReference type="GO" id="GO:0005524">
    <property type="term" value="F:ATP binding"/>
    <property type="evidence" value="ECO:0007669"/>
    <property type="project" value="UniProtKB-KW"/>
</dbReference>
<dbReference type="AlphaFoldDB" id="A0A150RET6"/>
<reference evidence="6 7" key="1">
    <citation type="submission" date="2014-02" db="EMBL/GenBank/DDBJ databases">
        <title>The small core and large imbalanced accessory genome model reveals a collaborative survival strategy of Sorangium cellulosum strains in nature.</title>
        <authorList>
            <person name="Han K."/>
            <person name="Peng R."/>
            <person name="Blom J."/>
            <person name="Li Y.-Z."/>
        </authorList>
    </citation>
    <scope>NUCLEOTIDE SEQUENCE [LARGE SCALE GENOMIC DNA]</scope>
    <source>
        <strain evidence="6 7">So0011-07</strain>
    </source>
</reference>
<dbReference type="Proteomes" id="UP000075635">
    <property type="component" value="Unassembled WGS sequence"/>
</dbReference>
<dbReference type="CDD" id="cd03293">
    <property type="entry name" value="ABC_NrtD_SsuB_transporters"/>
    <property type="match status" value="1"/>
</dbReference>
<dbReference type="PROSITE" id="PS50893">
    <property type="entry name" value="ABC_TRANSPORTER_2"/>
    <property type="match status" value="1"/>
</dbReference>
<evidence type="ECO:0000256" key="1">
    <source>
        <dbReference type="ARBA" id="ARBA00022448"/>
    </source>
</evidence>
<organism evidence="6 7">
    <name type="scientific">Sorangium cellulosum</name>
    <name type="common">Polyangium cellulosum</name>
    <dbReference type="NCBI Taxonomy" id="56"/>
    <lineage>
        <taxon>Bacteria</taxon>
        <taxon>Pseudomonadati</taxon>
        <taxon>Myxococcota</taxon>
        <taxon>Polyangia</taxon>
        <taxon>Polyangiales</taxon>
        <taxon>Polyangiaceae</taxon>
        <taxon>Sorangium</taxon>
    </lineage>
</organism>
<comment type="caution">
    <text evidence="6">The sequence shown here is derived from an EMBL/GenBank/DDBJ whole genome shotgun (WGS) entry which is preliminary data.</text>
</comment>
<dbReference type="InterPro" id="IPR003593">
    <property type="entry name" value="AAA+_ATPase"/>
</dbReference>
<dbReference type="InterPro" id="IPR027417">
    <property type="entry name" value="P-loop_NTPase"/>
</dbReference>
<evidence type="ECO:0000256" key="2">
    <source>
        <dbReference type="ARBA" id="ARBA00022741"/>
    </source>
</evidence>
<accession>A0A150RET6</accession>
<evidence type="ECO:0000256" key="3">
    <source>
        <dbReference type="ARBA" id="ARBA00022840"/>
    </source>
</evidence>
<protein>
    <submittedName>
        <fullName evidence="6">Sulfonate ABC transporter ATP-binding protein</fullName>
    </submittedName>
</protein>
<evidence type="ECO:0000256" key="4">
    <source>
        <dbReference type="SAM" id="MobiDB-lite"/>
    </source>
</evidence>
<gene>
    <name evidence="6" type="ORF">BE17_39080</name>
</gene>
<feature type="region of interest" description="Disordered" evidence="4">
    <location>
        <begin position="1"/>
        <end position="20"/>
    </location>
</feature>
<feature type="domain" description="ABC transporter" evidence="5">
    <location>
        <begin position="3"/>
        <end position="244"/>
    </location>
</feature>
<dbReference type="PROSITE" id="PS00211">
    <property type="entry name" value="ABC_TRANSPORTER_1"/>
    <property type="match status" value="1"/>
</dbReference>
<dbReference type="InterPro" id="IPR003439">
    <property type="entry name" value="ABC_transporter-like_ATP-bd"/>
</dbReference>
<dbReference type="InterPro" id="IPR017871">
    <property type="entry name" value="ABC_transporter-like_CS"/>
</dbReference>
<dbReference type="SMART" id="SM00382">
    <property type="entry name" value="AAA"/>
    <property type="match status" value="1"/>
</dbReference>
<evidence type="ECO:0000259" key="5">
    <source>
        <dbReference type="PROSITE" id="PS50893"/>
    </source>
</evidence>
<evidence type="ECO:0000313" key="7">
    <source>
        <dbReference type="Proteomes" id="UP000075635"/>
    </source>
</evidence>
<dbReference type="Gene3D" id="3.40.50.300">
    <property type="entry name" value="P-loop containing nucleotide triphosphate hydrolases"/>
    <property type="match status" value="1"/>
</dbReference>
<proteinExistence type="predicted"/>
<keyword evidence="3 6" id="KW-0067">ATP-binding</keyword>
<dbReference type="PANTHER" id="PTHR42788:SF13">
    <property type="entry name" value="ALIPHATIC SULFONATES IMPORT ATP-BINDING PROTEIN SSUB"/>
    <property type="match status" value="1"/>
</dbReference>
<dbReference type="GO" id="GO:0016887">
    <property type="term" value="F:ATP hydrolysis activity"/>
    <property type="evidence" value="ECO:0007669"/>
    <property type="project" value="InterPro"/>
</dbReference>
<dbReference type="PANTHER" id="PTHR42788">
    <property type="entry name" value="TAURINE IMPORT ATP-BINDING PROTEIN-RELATED"/>
    <property type="match status" value="1"/>
</dbReference>
<evidence type="ECO:0000313" key="6">
    <source>
        <dbReference type="EMBL" id="KYF78722.1"/>
    </source>
</evidence>
<dbReference type="InterPro" id="IPR050166">
    <property type="entry name" value="ABC_transporter_ATP-bind"/>
</dbReference>
<dbReference type="SUPFAM" id="SSF52540">
    <property type="entry name" value="P-loop containing nucleoside triphosphate hydrolases"/>
    <property type="match status" value="1"/>
</dbReference>
<keyword evidence="2" id="KW-0547">Nucleotide-binding</keyword>